<keyword evidence="2" id="KW-1133">Transmembrane helix</keyword>
<feature type="transmembrane region" description="Helical" evidence="2">
    <location>
        <begin position="551"/>
        <end position="572"/>
    </location>
</feature>
<proteinExistence type="predicted"/>
<feature type="transmembrane region" description="Helical" evidence="2">
    <location>
        <begin position="374"/>
        <end position="396"/>
    </location>
</feature>
<feature type="compositionally biased region" description="Basic residues" evidence="1">
    <location>
        <begin position="694"/>
        <end position="706"/>
    </location>
</feature>
<feature type="region of interest" description="Disordered" evidence="1">
    <location>
        <begin position="681"/>
        <end position="709"/>
    </location>
</feature>
<name>X6N7E8_RETFI</name>
<evidence type="ECO:0000256" key="1">
    <source>
        <dbReference type="SAM" id="MobiDB-lite"/>
    </source>
</evidence>
<feature type="transmembrane region" description="Helical" evidence="2">
    <location>
        <begin position="473"/>
        <end position="502"/>
    </location>
</feature>
<keyword evidence="2" id="KW-0472">Membrane</keyword>
<evidence type="ECO:0000313" key="3">
    <source>
        <dbReference type="EMBL" id="ETO21237.1"/>
    </source>
</evidence>
<evidence type="ECO:0000256" key="2">
    <source>
        <dbReference type="SAM" id="Phobius"/>
    </source>
</evidence>
<dbReference type="EMBL" id="ASPP01011827">
    <property type="protein sequence ID" value="ETO21237.1"/>
    <property type="molecule type" value="Genomic_DNA"/>
</dbReference>
<evidence type="ECO:0000313" key="4">
    <source>
        <dbReference type="Proteomes" id="UP000023152"/>
    </source>
</evidence>
<feature type="transmembrane region" description="Helical" evidence="2">
    <location>
        <begin position="282"/>
        <end position="302"/>
    </location>
</feature>
<organism evidence="3 4">
    <name type="scientific">Reticulomyxa filosa</name>
    <dbReference type="NCBI Taxonomy" id="46433"/>
    <lineage>
        <taxon>Eukaryota</taxon>
        <taxon>Sar</taxon>
        <taxon>Rhizaria</taxon>
        <taxon>Retaria</taxon>
        <taxon>Foraminifera</taxon>
        <taxon>Monothalamids</taxon>
        <taxon>Reticulomyxidae</taxon>
        <taxon>Reticulomyxa</taxon>
    </lineage>
</organism>
<accession>X6N7E8</accession>
<comment type="caution">
    <text evidence="3">The sequence shown here is derived from an EMBL/GenBank/DDBJ whole genome shotgun (WGS) entry which is preliminary data.</text>
</comment>
<protein>
    <submittedName>
        <fullName evidence="3">Uncharacterized protein</fullName>
    </submittedName>
</protein>
<gene>
    <name evidence="3" type="ORF">RFI_15968</name>
</gene>
<dbReference type="AlphaFoldDB" id="X6N7E8"/>
<feature type="transmembrane region" description="Helical" evidence="2">
    <location>
        <begin position="423"/>
        <end position="447"/>
    </location>
</feature>
<dbReference type="Proteomes" id="UP000023152">
    <property type="component" value="Unassembled WGS sequence"/>
</dbReference>
<sequence length="812" mass="90962">MFDGDCEEDMNKKSVLCAQQGGLLAIDTADMQSVSKVSLATVHMRRGTSEVGGAFLIRHNVNSTLELYLKEVTFEKNNATQLTQSSDMGLFQSFEGGLNVIFSNLSDDIKAISWPTRVQFEVADTTTCPNCPMFARLQAFDYFNHSYTPIEYCDVSGACSFIQLQLKCVTNYTDTACPTDQQFPRGHFINGAGNISFVATPGKLGESVTVSLECMNNLVGSICPLSESLHSTENNLQVPFVDCSSDLRSKEYVSSMSKWFTCDQPNFPNYDVTKTIGNNPPIISAIVLIVVALFLVLVLGILHNSGQLVYCEFCRMRKVEGTYVRWINNNDHHHSTLYDTIQYDIIIACGVVALFHTNDKFIDRYITLKQTSKHIIVCLFVLLLLLLGGGGGIGTLKDINLCQTFWRCYSYLKDGGIGGSKEVWLALSILVTVFIVLPWTANVFYALRIKRHTHAFMPYNKHSRTMYQSKGSLFMLLVACCGDLYVTLSTMNCRLFGLHAFYLGLTLPELREFAWFKVITTTVLENMMQVVLQLVALFYTEQNTATDVDGSIYLAMILSLMSMLAMILTFWLRKNDLVVKYSFELTLDLNMASITNSKKRQLLVDHIRRYSGRFETIAETLANGFEHLHRKQILIGNIIVTQHVLHVYGNILLPDQHPQWAPGGGSAIDSYVLVPDQENDSNIPNLRGNSGNKNQKKKKKKPKINKNKNSSYKSVNVSAMCKELLMHGFELNARYGALLNSNKLLFNAEFKIFESNYSVRSPPISGGFLTAITGGKDPSVSVELSDVPEQEASVTASGLEVFYDELKNIYRR</sequence>
<keyword evidence="2" id="KW-0812">Transmembrane</keyword>
<reference evidence="3 4" key="1">
    <citation type="journal article" date="2013" name="Curr. Biol.">
        <title>The Genome of the Foraminiferan Reticulomyxa filosa.</title>
        <authorList>
            <person name="Glockner G."/>
            <person name="Hulsmann N."/>
            <person name="Schleicher M."/>
            <person name="Noegel A.A."/>
            <person name="Eichinger L."/>
            <person name="Gallinger C."/>
            <person name="Pawlowski J."/>
            <person name="Sierra R."/>
            <person name="Euteneuer U."/>
            <person name="Pillet L."/>
            <person name="Moustafa A."/>
            <person name="Platzer M."/>
            <person name="Groth M."/>
            <person name="Szafranski K."/>
            <person name="Schliwa M."/>
        </authorList>
    </citation>
    <scope>NUCLEOTIDE SEQUENCE [LARGE SCALE GENOMIC DNA]</scope>
</reference>
<keyword evidence="4" id="KW-1185">Reference proteome</keyword>